<accession>A0ABD2KJD2</accession>
<organism evidence="3 4">
    <name type="scientific">Heterodera trifolii</name>
    <dbReference type="NCBI Taxonomy" id="157864"/>
    <lineage>
        <taxon>Eukaryota</taxon>
        <taxon>Metazoa</taxon>
        <taxon>Ecdysozoa</taxon>
        <taxon>Nematoda</taxon>
        <taxon>Chromadorea</taxon>
        <taxon>Rhabditida</taxon>
        <taxon>Tylenchina</taxon>
        <taxon>Tylenchomorpha</taxon>
        <taxon>Tylenchoidea</taxon>
        <taxon>Heteroderidae</taxon>
        <taxon>Heteroderinae</taxon>
        <taxon>Heterodera</taxon>
    </lineage>
</organism>
<proteinExistence type="predicted"/>
<protein>
    <submittedName>
        <fullName evidence="3">Uncharacterized protein</fullName>
    </submittedName>
</protein>
<feature type="chain" id="PRO_5044745391" evidence="2">
    <location>
        <begin position="27"/>
        <end position="138"/>
    </location>
</feature>
<keyword evidence="2" id="KW-0732">Signal</keyword>
<sequence length="138" mass="15038">MSSLWNVSAVLMMITLIALLDNSSEAVPLPSKKSSSLWSKLFSTDRESAKKLGSPSPASAGGGGEFSGKEWAPSLQSQMFIPYANNGNGGFFLPYPSEVDTVKRSNTEGHFLDPYDGGSSWLSLSEPSRLEWNFNRLR</sequence>
<dbReference type="EMBL" id="JBICBT010000741">
    <property type="protein sequence ID" value="KAL3103026.1"/>
    <property type="molecule type" value="Genomic_DNA"/>
</dbReference>
<evidence type="ECO:0000256" key="1">
    <source>
        <dbReference type="SAM" id="MobiDB-lite"/>
    </source>
</evidence>
<name>A0ABD2KJD2_9BILA</name>
<gene>
    <name evidence="3" type="ORF">niasHT_020751</name>
</gene>
<dbReference type="AlphaFoldDB" id="A0ABD2KJD2"/>
<keyword evidence="4" id="KW-1185">Reference proteome</keyword>
<reference evidence="3 4" key="1">
    <citation type="submission" date="2024-10" db="EMBL/GenBank/DDBJ databases">
        <authorList>
            <person name="Kim D."/>
        </authorList>
    </citation>
    <scope>NUCLEOTIDE SEQUENCE [LARGE SCALE GENOMIC DNA]</scope>
    <source>
        <strain evidence="3">BH-2024</strain>
    </source>
</reference>
<feature type="region of interest" description="Disordered" evidence="1">
    <location>
        <begin position="48"/>
        <end position="70"/>
    </location>
</feature>
<evidence type="ECO:0000256" key="2">
    <source>
        <dbReference type="SAM" id="SignalP"/>
    </source>
</evidence>
<comment type="caution">
    <text evidence="3">The sequence shown here is derived from an EMBL/GenBank/DDBJ whole genome shotgun (WGS) entry which is preliminary data.</text>
</comment>
<dbReference type="Proteomes" id="UP001620626">
    <property type="component" value="Unassembled WGS sequence"/>
</dbReference>
<evidence type="ECO:0000313" key="3">
    <source>
        <dbReference type="EMBL" id="KAL3103026.1"/>
    </source>
</evidence>
<feature type="signal peptide" evidence="2">
    <location>
        <begin position="1"/>
        <end position="26"/>
    </location>
</feature>
<evidence type="ECO:0000313" key="4">
    <source>
        <dbReference type="Proteomes" id="UP001620626"/>
    </source>
</evidence>